<dbReference type="PANTHER" id="PTHR45713:SF6">
    <property type="entry name" value="F5_8 TYPE C DOMAIN-CONTAINING PROTEIN"/>
    <property type="match status" value="1"/>
</dbReference>
<dbReference type="InterPro" id="IPR051941">
    <property type="entry name" value="BG_Antigen-Binding_Lectin"/>
</dbReference>
<dbReference type="Proteomes" id="UP001209878">
    <property type="component" value="Unassembled WGS sequence"/>
</dbReference>
<proteinExistence type="predicted"/>
<dbReference type="Gene3D" id="2.60.120.260">
    <property type="entry name" value="Galactose-binding domain-like"/>
    <property type="match status" value="1"/>
</dbReference>
<dbReference type="InterPro" id="IPR008979">
    <property type="entry name" value="Galactose-bd-like_sf"/>
</dbReference>
<comment type="caution">
    <text evidence="1">The sequence shown here is derived from an EMBL/GenBank/DDBJ whole genome shotgun (WGS) entry which is preliminary data.</text>
</comment>
<dbReference type="EMBL" id="JAODUO010001059">
    <property type="protein sequence ID" value="KAK2171486.1"/>
    <property type="molecule type" value="Genomic_DNA"/>
</dbReference>
<organism evidence="1 2">
    <name type="scientific">Ridgeia piscesae</name>
    <name type="common">Tubeworm</name>
    <dbReference type="NCBI Taxonomy" id="27915"/>
    <lineage>
        <taxon>Eukaryota</taxon>
        <taxon>Metazoa</taxon>
        <taxon>Spiralia</taxon>
        <taxon>Lophotrochozoa</taxon>
        <taxon>Annelida</taxon>
        <taxon>Polychaeta</taxon>
        <taxon>Sedentaria</taxon>
        <taxon>Canalipalpata</taxon>
        <taxon>Sabellida</taxon>
        <taxon>Siboglinidae</taxon>
        <taxon>Ridgeia</taxon>
    </lineage>
</organism>
<gene>
    <name evidence="1" type="ORF">NP493_1061g00037</name>
</gene>
<name>A0AAD9KHX4_RIDPI</name>
<protein>
    <recommendedName>
        <fullName evidence="3">Fucolectin tachylectin-4 pentraxin-1 domain-containing protein</fullName>
    </recommendedName>
</protein>
<dbReference type="SUPFAM" id="SSF49785">
    <property type="entry name" value="Galactose-binding domain-like"/>
    <property type="match status" value="1"/>
</dbReference>
<dbReference type="AlphaFoldDB" id="A0AAD9KHX4"/>
<sequence length="121" mass="13504">MKVGQSCSLTQSTDYPWWAVDLGSVRLVLSVHIYNRVDSGCSERLHDLRVGLMDTWPATGGSSLVVMDTICASLDGPCTEARYMTQCEKKAVGRYLVIQIDAVKSELSLCEVEVFVHQRKY</sequence>
<evidence type="ECO:0000313" key="2">
    <source>
        <dbReference type="Proteomes" id="UP001209878"/>
    </source>
</evidence>
<dbReference type="Pfam" id="PF22633">
    <property type="entry name" value="F5_F8_type_C_2"/>
    <property type="match status" value="1"/>
</dbReference>
<evidence type="ECO:0000313" key="1">
    <source>
        <dbReference type="EMBL" id="KAK2171486.1"/>
    </source>
</evidence>
<evidence type="ECO:0008006" key="3">
    <source>
        <dbReference type="Google" id="ProtNLM"/>
    </source>
</evidence>
<keyword evidence="2" id="KW-1185">Reference proteome</keyword>
<dbReference type="PANTHER" id="PTHR45713">
    <property type="entry name" value="FTP DOMAIN-CONTAINING PROTEIN"/>
    <property type="match status" value="1"/>
</dbReference>
<accession>A0AAD9KHX4</accession>
<reference evidence="1" key="1">
    <citation type="journal article" date="2023" name="Mol. Biol. Evol.">
        <title>Third-Generation Sequencing Reveals the Adaptive Role of the Epigenome in Three Deep-Sea Polychaetes.</title>
        <authorList>
            <person name="Perez M."/>
            <person name="Aroh O."/>
            <person name="Sun Y."/>
            <person name="Lan Y."/>
            <person name="Juniper S.K."/>
            <person name="Young C.R."/>
            <person name="Angers B."/>
            <person name="Qian P.Y."/>
        </authorList>
    </citation>
    <scope>NUCLEOTIDE SEQUENCE</scope>
    <source>
        <strain evidence="1">R07B-5</strain>
    </source>
</reference>